<feature type="transmembrane region" description="Helical" evidence="8">
    <location>
        <begin position="97"/>
        <end position="118"/>
    </location>
</feature>
<comment type="subcellular location">
    <subcellularLocation>
        <location evidence="1">Membrane</location>
        <topology evidence="1">Multi-pass membrane protein</topology>
    </subcellularLocation>
</comment>
<evidence type="ECO:0000256" key="5">
    <source>
        <dbReference type="ARBA" id="ARBA00023136"/>
    </source>
</evidence>
<keyword evidence="3 8" id="KW-0812">Transmembrane</keyword>
<dbReference type="STRING" id="1853130.PMA3_23925"/>
<dbReference type="InterPro" id="IPR007267">
    <property type="entry name" value="GtrA_DPMS_TM"/>
</dbReference>
<comment type="similarity">
    <text evidence="7">Belongs to the gtrA family.</text>
</comment>
<dbReference type="PIRSF" id="PIRSF006298">
    <property type="entry name" value="GtrA_prd"/>
    <property type="match status" value="1"/>
</dbReference>
<dbReference type="Pfam" id="PF04138">
    <property type="entry name" value="GtrA_DPMS_TM"/>
    <property type="match status" value="1"/>
</dbReference>
<feature type="domain" description="GtrA/DPMS transmembrane" evidence="9">
    <location>
        <begin position="11"/>
        <end position="119"/>
    </location>
</feature>
<feature type="transmembrane region" description="Helical" evidence="8">
    <location>
        <begin position="7"/>
        <end position="26"/>
    </location>
</feature>
<evidence type="ECO:0000256" key="8">
    <source>
        <dbReference type="SAM" id="Phobius"/>
    </source>
</evidence>
<dbReference type="EMBL" id="CP014870">
    <property type="protein sequence ID" value="ANJ58047.1"/>
    <property type="molecule type" value="Genomic_DNA"/>
</dbReference>
<reference evidence="10 11" key="1">
    <citation type="journal article" date="2018" name="Syst. Appl. Microbiol.">
        <title>Pseudomonas silesiensis sp. nov. strain A3T isolated from a biological pesticide sewage treatment plant and analysis of the complete genome sequence.</title>
        <authorList>
            <person name="Kaminski M.A."/>
            <person name="Furmanczyk E.M."/>
            <person name="Sobczak A."/>
            <person name="Dziembowski A."/>
            <person name="Lipinski L."/>
        </authorList>
    </citation>
    <scope>NUCLEOTIDE SEQUENCE [LARGE SCALE GENOMIC DNA]</scope>
    <source>
        <strain evidence="10 11">A3</strain>
    </source>
</reference>
<dbReference type="AlphaFoldDB" id="A0A191YYS2"/>
<dbReference type="GO" id="GO:0000271">
    <property type="term" value="P:polysaccharide biosynthetic process"/>
    <property type="evidence" value="ECO:0007669"/>
    <property type="project" value="InterPro"/>
</dbReference>
<evidence type="ECO:0000256" key="7">
    <source>
        <dbReference type="PIRNR" id="PIRNR006298"/>
    </source>
</evidence>
<dbReference type="Proteomes" id="UP000078354">
    <property type="component" value="Chromosome"/>
</dbReference>
<evidence type="ECO:0000256" key="4">
    <source>
        <dbReference type="ARBA" id="ARBA00022989"/>
    </source>
</evidence>
<keyword evidence="2 7" id="KW-0813">Transport</keyword>
<dbReference type="PANTHER" id="PTHR38459:SF1">
    <property type="entry name" value="PROPHAGE BACTOPRENOL-LINKED GLUCOSE TRANSLOCASE HOMOLOG"/>
    <property type="match status" value="1"/>
</dbReference>
<dbReference type="OrthoDB" id="5616234at2"/>
<comment type="function">
    <text evidence="6 7">Involved in O antigen modification. Involved in the translocation of bactoprenol-linked glucose across the cytoplasmic membrane.</text>
</comment>
<dbReference type="GO" id="GO:0005886">
    <property type="term" value="C:plasma membrane"/>
    <property type="evidence" value="ECO:0007669"/>
    <property type="project" value="TreeGrafter"/>
</dbReference>
<organism evidence="10 11">
    <name type="scientific">Pseudomonas silesiensis</name>
    <dbReference type="NCBI Taxonomy" id="1853130"/>
    <lineage>
        <taxon>Bacteria</taxon>
        <taxon>Pseudomonadati</taxon>
        <taxon>Pseudomonadota</taxon>
        <taxon>Gammaproteobacteria</taxon>
        <taxon>Pseudomonadales</taxon>
        <taxon>Pseudomonadaceae</taxon>
        <taxon>Pseudomonas</taxon>
    </lineage>
</organism>
<name>A0A191YYS2_9PSED</name>
<keyword evidence="11" id="KW-1185">Reference proteome</keyword>
<evidence type="ECO:0000256" key="3">
    <source>
        <dbReference type="ARBA" id="ARBA00022692"/>
    </source>
</evidence>
<dbReference type="InterPro" id="IPR016480">
    <property type="entry name" value="Glc_translocase_bactprenl-link"/>
</dbReference>
<dbReference type="KEGG" id="psil:PMA3_23925"/>
<evidence type="ECO:0000256" key="1">
    <source>
        <dbReference type="ARBA" id="ARBA00004141"/>
    </source>
</evidence>
<feature type="transmembrane region" description="Helical" evidence="8">
    <location>
        <begin position="70"/>
        <end position="91"/>
    </location>
</feature>
<dbReference type="InterPro" id="IPR051401">
    <property type="entry name" value="GtrA_CellWall_Glycosyl"/>
</dbReference>
<evidence type="ECO:0000259" key="9">
    <source>
        <dbReference type="Pfam" id="PF04138"/>
    </source>
</evidence>
<gene>
    <name evidence="10" type="ORF">PMA3_23925</name>
</gene>
<evidence type="ECO:0000256" key="6">
    <source>
        <dbReference type="ARBA" id="ARBA00025595"/>
    </source>
</evidence>
<evidence type="ECO:0000313" key="11">
    <source>
        <dbReference type="Proteomes" id="UP000078354"/>
    </source>
</evidence>
<evidence type="ECO:0000313" key="10">
    <source>
        <dbReference type="EMBL" id="ANJ58047.1"/>
    </source>
</evidence>
<sequence length="124" mass="13917">MKALWKGFFSYTMIGVANTLIHWQIFFVLTTAAHLRQAASNLAAFCVAASFSFYANALYTFDTGLSVRQYLLFVGFMGVLSFGVGLFADWWQIHGLLTVASFSLLSLFCGFFFSRFVVFREGEA</sequence>
<evidence type="ECO:0000256" key="2">
    <source>
        <dbReference type="ARBA" id="ARBA00022448"/>
    </source>
</evidence>
<dbReference type="RefSeq" id="WP_064679511.1">
    <property type="nucleotide sequence ID" value="NZ_CP014870.1"/>
</dbReference>
<accession>A0A191YYS2</accession>
<proteinExistence type="inferred from homology"/>
<dbReference type="PANTHER" id="PTHR38459">
    <property type="entry name" value="PROPHAGE BACTOPRENOL-LINKED GLUCOSE TRANSLOCASE HOMOLOG"/>
    <property type="match status" value="1"/>
</dbReference>
<keyword evidence="5 8" id="KW-0472">Membrane</keyword>
<feature type="transmembrane region" description="Helical" evidence="8">
    <location>
        <begin position="38"/>
        <end position="58"/>
    </location>
</feature>
<keyword evidence="4 8" id="KW-1133">Transmembrane helix</keyword>
<protein>
    <recommendedName>
        <fullName evidence="7">Bactoprenol-linked glucose translocase</fullName>
    </recommendedName>
</protein>